<accession>A0A0F9E5L2</accession>
<name>A0A0F9E5L2_9ZZZZ</name>
<reference evidence="1" key="1">
    <citation type="journal article" date="2015" name="Nature">
        <title>Complex archaea that bridge the gap between prokaryotes and eukaryotes.</title>
        <authorList>
            <person name="Spang A."/>
            <person name="Saw J.H."/>
            <person name="Jorgensen S.L."/>
            <person name="Zaremba-Niedzwiedzka K."/>
            <person name="Martijn J."/>
            <person name="Lind A.E."/>
            <person name="van Eijk R."/>
            <person name="Schleper C."/>
            <person name="Guy L."/>
            <person name="Ettema T.J."/>
        </authorList>
    </citation>
    <scope>NUCLEOTIDE SEQUENCE</scope>
</reference>
<proteinExistence type="predicted"/>
<sequence>MIKRLEQLLEEIKNEPLRHTGMTEKEIEFLDRVGILNKNPDDYNLYLYYIGRLNKVINSKYSKE</sequence>
<organism evidence="1">
    <name type="scientific">marine sediment metagenome</name>
    <dbReference type="NCBI Taxonomy" id="412755"/>
    <lineage>
        <taxon>unclassified sequences</taxon>
        <taxon>metagenomes</taxon>
        <taxon>ecological metagenomes</taxon>
    </lineage>
</organism>
<gene>
    <name evidence="1" type="ORF">LCGC14_2194590</name>
</gene>
<dbReference type="EMBL" id="LAZR01028797">
    <property type="protein sequence ID" value="KKL61506.1"/>
    <property type="molecule type" value="Genomic_DNA"/>
</dbReference>
<dbReference type="AlphaFoldDB" id="A0A0F9E5L2"/>
<comment type="caution">
    <text evidence="1">The sequence shown here is derived from an EMBL/GenBank/DDBJ whole genome shotgun (WGS) entry which is preliminary data.</text>
</comment>
<evidence type="ECO:0000313" key="1">
    <source>
        <dbReference type="EMBL" id="KKL61506.1"/>
    </source>
</evidence>
<protein>
    <submittedName>
        <fullName evidence="1">Uncharacterized protein</fullName>
    </submittedName>
</protein>